<keyword evidence="1" id="KW-0812">Transmembrane</keyword>
<dbReference type="AlphaFoldDB" id="A0A381RU68"/>
<dbReference type="EMBL" id="UINC01002323">
    <property type="protein sequence ID" value="SUZ95420.1"/>
    <property type="molecule type" value="Genomic_DNA"/>
</dbReference>
<dbReference type="Pfam" id="PF00487">
    <property type="entry name" value="FA_desaturase"/>
    <property type="match status" value="1"/>
</dbReference>
<keyword evidence="1" id="KW-1133">Transmembrane helix</keyword>
<dbReference type="GO" id="GO:0016020">
    <property type="term" value="C:membrane"/>
    <property type="evidence" value="ECO:0007669"/>
    <property type="project" value="GOC"/>
</dbReference>
<reference evidence="3" key="1">
    <citation type="submission" date="2018-05" db="EMBL/GenBank/DDBJ databases">
        <authorList>
            <person name="Lanie J.A."/>
            <person name="Ng W.-L."/>
            <person name="Kazmierczak K.M."/>
            <person name="Andrzejewski T.M."/>
            <person name="Davidsen T.M."/>
            <person name="Wayne K.J."/>
            <person name="Tettelin H."/>
            <person name="Glass J.I."/>
            <person name="Rusch D."/>
            <person name="Podicherti R."/>
            <person name="Tsui H.-C.T."/>
            <person name="Winkler M.E."/>
        </authorList>
    </citation>
    <scope>NUCLEOTIDE SEQUENCE</scope>
</reference>
<proteinExistence type="predicted"/>
<dbReference type="PANTHER" id="PTHR12879:SF8">
    <property type="entry name" value="SPHINGOLIPID DELTA(4)-DESATURASE DES1"/>
    <property type="match status" value="1"/>
</dbReference>
<gene>
    <name evidence="3" type="ORF">METZ01_LOCUS48274</name>
</gene>
<feature type="transmembrane region" description="Helical" evidence="1">
    <location>
        <begin position="225"/>
        <end position="242"/>
    </location>
</feature>
<feature type="transmembrane region" description="Helical" evidence="1">
    <location>
        <begin position="60"/>
        <end position="93"/>
    </location>
</feature>
<evidence type="ECO:0000259" key="2">
    <source>
        <dbReference type="Pfam" id="PF00487"/>
    </source>
</evidence>
<dbReference type="GO" id="GO:0046513">
    <property type="term" value="P:ceramide biosynthetic process"/>
    <property type="evidence" value="ECO:0007669"/>
    <property type="project" value="TreeGrafter"/>
</dbReference>
<evidence type="ECO:0000313" key="3">
    <source>
        <dbReference type="EMBL" id="SUZ95420.1"/>
    </source>
</evidence>
<protein>
    <recommendedName>
        <fullName evidence="2">Fatty acid desaturase domain-containing protein</fullName>
    </recommendedName>
</protein>
<organism evidence="3">
    <name type="scientific">marine metagenome</name>
    <dbReference type="NCBI Taxonomy" id="408172"/>
    <lineage>
        <taxon>unclassified sequences</taxon>
        <taxon>metagenomes</taxon>
        <taxon>ecological metagenomes</taxon>
    </lineage>
</organism>
<keyword evidence="1" id="KW-0472">Membrane</keyword>
<sequence length="335" mass="37805">MDGTHSADGAARHEALVATMTGGMAPSVPAFAGSGRFHPDGRPKGEFRDSLRNPADARNAFTVAGAVLFPVAVVAAAVAIAHPIAWVLAFMVMPVAQNRLFILHHEAAHRVLFSSRRVNDLVGINLIGWLTFGTGGHGYRIGHIRHHRDEFGPDEPDFLLYSQYPITPASMRRKHRRDLFGVSAFRIVRPRFQRLGEVRHRRLTYWFLAGQALVFSAFWSFGRPWLYLALWVLPWATLYQVLNRLRAIAEHAGMTRSPDRRRTTHHVRQSLLARMVMVPLSVGYHLAHHADMTVPYRNLPRLHEALVEDGYVGDAEWPTYRVLWRALRSAEPVAA</sequence>
<name>A0A381RU68_9ZZZZ</name>
<dbReference type="InterPro" id="IPR005804">
    <property type="entry name" value="FA_desaturase_dom"/>
</dbReference>
<feature type="domain" description="Fatty acid desaturase" evidence="2">
    <location>
        <begin position="83"/>
        <end position="309"/>
    </location>
</feature>
<evidence type="ECO:0000256" key="1">
    <source>
        <dbReference type="SAM" id="Phobius"/>
    </source>
</evidence>
<feature type="transmembrane region" description="Helical" evidence="1">
    <location>
        <begin position="203"/>
        <end position="219"/>
    </location>
</feature>
<accession>A0A381RU68</accession>
<dbReference type="PANTHER" id="PTHR12879">
    <property type="entry name" value="SPHINGOLIPID DELTA 4 DESATURASE/C-4 HYDROXYLASE PROTEIN DES2"/>
    <property type="match status" value="1"/>
</dbReference>
<dbReference type="GO" id="GO:0042284">
    <property type="term" value="F:sphingolipid delta-4 desaturase activity"/>
    <property type="evidence" value="ECO:0007669"/>
    <property type="project" value="TreeGrafter"/>
</dbReference>